<dbReference type="GO" id="GO:0033202">
    <property type="term" value="C:DNA helicase complex"/>
    <property type="evidence" value="ECO:0007669"/>
    <property type="project" value="TreeGrafter"/>
</dbReference>
<feature type="binding site" evidence="14">
    <location>
        <begin position="33"/>
        <end position="40"/>
    </location>
    <ligand>
        <name>ATP</name>
        <dbReference type="ChEBI" id="CHEBI:30616"/>
    </ligand>
</feature>
<dbReference type="RefSeq" id="WP_141446316.1">
    <property type="nucleotide sequence ID" value="NZ_CP041217.1"/>
</dbReference>
<dbReference type="InterPro" id="IPR000212">
    <property type="entry name" value="DNA_helicase_UvrD/REP"/>
</dbReference>
<evidence type="ECO:0000256" key="14">
    <source>
        <dbReference type="PROSITE-ProRule" id="PRU00560"/>
    </source>
</evidence>
<dbReference type="Gene3D" id="3.90.320.10">
    <property type="match status" value="1"/>
</dbReference>
<keyword evidence="2 13" id="KW-0547">Nucleotide-binding</keyword>
<feature type="region of interest" description="Disordered" evidence="15">
    <location>
        <begin position="1108"/>
        <end position="1146"/>
    </location>
</feature>
<keyword evidence="19" id="KW-1185">Reference proteome</keyword>
<dbReference type="Pfam" id="PF00580">
    <property type="entry name" value="UvrD-helicase"/>
    <property type="match status" value="1"/>
</dbReference>
<dbReference type="Gene3D" id="1.10.274.50">
    <property type="match status" value="1"/>
</dbReference>
<evidence type="ECO:0000256" key="11">
    <source>
        <dbReference type="ARBA" id="ARBA00034617"/>
    </source>
</evidence>
<reference evidence="18 19" key="1">
    <citation type="submission" date="2019-06" db="EMBL/GenBank/DDBJ databases">
        <title>Saccharibacillus brassicae sp. nov., an endophytic bacterium isolated from Chinese cabbage seeds (Brassica pekinensis).</title>
        <authorList>
            <person name="Jiang L."/>
            <person name="Lee J."/>
            <person name="Kim S.W."/>
        </authorList>
    </citation>
    <scope>NUCLEOTIDE SEQUENCE [LARGE SCALE GENOMIC DNA]</scope>
    <source>
        <strain evidence="19">KCTC 43072 / ATSA2</strain>
    </source>
</reference>
<sequence>MVINIADKPEGSQWSDDQWTAIAASGGNMLVAAAAGSGKTAVLVERIIRKVTDPAGGTGVDRMLIATFTKAAASEMRQRIRDALNKELAANPQDEHLRRQLSLLGQASITTLHSFCLEVIRRHYTLIPLDPGFRIANEHESKMMRQETLEELFEEKYALEQNGATFRRLIDWFGGERSDDPAFALVQRLYDFARSHPWPENWLRQSAADFRVSDPEALGETIWAASLAADARMELAGTENLLLRAFDLCSLPGGPVPYAEALQSDLEQMRRLRAAAEQEPWPKLYAHFESLAFVTLKRVSAKDQYDPELQKQVKDLRDAAKKDLGRIRDFYFGRPPETFLAELHEAAPLMEELAELTIEFGERYAKAKKARGMVDFSDLEHYCLRILRDPASEPGRPVPSAAALEYRERFDEVLLDEYQDMNSVQEEIVLLIAREGAGNRFMVGDVKQSIYRFRLAEPGLFLHKYRAYGSDFSDGGLRVDLARNFRSRNEVVEAVNGIFRRIMNQRVAEIEYDERAELAYGALSYPAAQHDEYAPELMLIERANAADGADGGEAADSESALAAEAAEIETARLEARAIAARIHELTGQAEGHAPLMIYDKGAGGLRPAAYGDMVILLRAVSAWAPLMIEELRLAGIPAIGDAARGYFDATEVEIVMSLLNIIDNPQQDIPLASVLRSPIVGLNEDQLARIRLHGPRLSFYDAVRAAAGTDSDAEIPQESGGSSAERSDAASAGSLPGEASGDAELAGTLRQFLASLERWRALARSGELSELIRTLYRETGYADWASGLPGGAQRRANLLALHNRAVQFEKSTSAQGLFRFLRFVERLKENGGDLAEAPAEALHDSVRVMTIHKSKGLEFPVVFIAGLSKNFNMQDLNASFMTHKELGFGPRFVDEESRVGYPTLPALAIRRRMQMELLAEEMRVLYVALTRPRDKMILAASVKDLPARIYSWMQAAGGAEGIADYTLAKARSYMDWIGPALIFEPGAAELRGLSDASLLPDDAFAGHGWTFSVRSGDAESAAERDGEELYAERIQRLKALIAGESAGDQGERSRFAERFAWRYPHEASGMAAAKTSVTEIKSRFAGDDYPAADALEAARLLAGYGSEVDEREAGSAPQGDQTPGDTDRSAGPAGGTTLQLRRPRFMERRSLTGAERGTAYHTLMQHLPLHADTGEREVTETLAELVRKNILLQAEADTVQAGDVAGFIRSDIGSRAVSAEWLRREQPFSTGVGADEELGSLVLPVYGGAAGIPESEDARPSANGARRIRLERLPGERVLVQGVLDCLFREDGKLILLDYKTDRIKPGRGIEELADHYRFQLDFYARAVEDMLGEPVHEKWLYFFDGGQGVRL</sequence>
<dbReference type="EC" id="3.1.-.-" evidence="13"/>
<dbReference type="InterPro" id="IPR014017">
    <property type="entry name" value="DNA_helicase_UvrD-like_C"/>
</dbReference>
<keyword evidence="1 13" id="KW-0540">Nuclease</keyword>
<evidence type="ECO:0000259" key="17">
    <source>
        <dbReference type="PROSITE" id="PS51217"/>
    </source>
</evidence>
<evidence type="ECO:0000256" key="5">
    <source>
        <dbReference type="ARBA" id="ARBA00022806"/>
    </source>
</evidence>
<gene>
    <name evidence="13 18" type="primary">addA</name>
    <name evidence="18" type="ORF">FFV09_03040</name>
</gene>
<dbReference type="SUPFAM" id="SSF52980">
    <property type="entry name" value="Restriction endonuclease-like"/>
    <property type="match status" value="1"/>
</dbReference>
<dbReference type="InterPro" id="IPR014152">
    <property type="entry name" value="AddA"/>
</dbReference>
<evidence type="ECO:0000313" key="19">
    <source>
        <dbReference type="Proteomes" id="UP000316968"/>
    </source>
</evidence>
<accession>A0A4Y6UT46</accession>
<comment type="function">
    <text evidence="13">The heterodimer acts as both an ATP-dependent DNA helicase and an ATP-dependent, dual-direction single-stranded exonuclease. Recognizes the chi site generating a DNA molecule suitable for the initiation of homologous recombination. The AddA nuclease domain is required for chi fragment generation; this subunit has the helicase and 3' -&gt; 5' nuclease activities.</text>
</comment>
<evidence type="ECO:0000256" key="3">
    <source>
        <dbReference type="ARBA" id="ARBA00022763"/>
    </source>
</evidence>
<keyword evidence="7 13" id="KW-0067">ATP-binding</keyword>
<dbReference type="OrthoDB" id="9810135at2"/>
<dbReference type="GO" id="GO:0016887">
    <property type="term" value="F:ATP hydrolysis activity"/>
    <property type="evidence" value="ECO:0007669"/>
    <property type="project" value="RHEA"/>
</dbReference>
<feature type="domain" description="UvrD-like helicase ATP-binding" evidence="16">
    <location>
        <begin position="12"/>
        <end position="488"/>
    </location>
</feature>
<feature type="domain" description="UvrD-like helicase C-terminal" evidence="17">
    <location>
        <begin position="518"/>
        <end position="856"/>
    </location>
</feature>
<dbReference type="PROSITE" id="PS51198">
    <property type="entry name" value="UVRD_HELICASE_ATP_BIND"/>
    <property type="match status" value="1"/>
</dbReference>
<evidence type="ECO:0000256" key="2">
    <source>
        <dbReference type="ARBA" id="ARBA00022741"/>
    </source>
</evidence>
<keyword evidence="9 13" id="KW-0234">DNA repair</keyword>
<dbReference type="GO" id="GO:0003690">
    <property type="term" value="F:double-stranded DNA binding"/>
    <property type="evidence" value="ECO:0007669"/>
    <property type="project" value="UniProtKB-UniRule"/>
</dbReference>
<dbReference type="PANTHER" id="PTHR11070">
    <property type="entry name" value="UVRD / RECB / PCRA DNA HELICASE FAMILY MEMBER"/>
    <property type="match status" value="1"/>
</dbReference>
<comment type="catalytic activity">
    <reaction evidence="11 13">
        <text>Couples ATP hydrolysis with the unwinding of duplex DNA by translocating in the 3'-5' direction.</text>
        <dbReference type="EC" id="5.6.2.4"/>
    </reaction>
</comment>
<dbReference type="InterPro" id="IPR011604">
    <property type="entry name" value="PDDEXK-like_dom_sf"/>
</dbReference>
<keyword evidence="8 13" id="KW-0238">DNA-binding</keyword>
<dbReference type="InterPro" id="IPR027417">
    <property type="entry name" value="P-loop_NTPase"/>
</dbReference>
<keyword evidence="3 13" id="KW-0227">DNA damage</keyword>
<dbReference type="Gene3D" id="3.40.50.300">
    <property type="entry name" value="P-loop containing nucleotide triphosphate hydrolases"/>
    <property type="match status" value="4"/>
</dbReference>
<evidence type="ECO:0000256" key="9">
    <source>
        <dbReference type="ARBA" id="ARBA00023204"/>
    </source>
</evidence>
<dbReference type="FunFam" id="3.40.50.300:FF:001236">
    <property type="entry name" value="ATP-dependent helicase/nuclease subunit A"/>
    <property type="match status" value="1"/>
</dbReference>
<dbReference type="GO" id="GO:0000724">
    <property type="term" value="P:double-strand break repair via homologous recombination"/>
    <property type="evidence" value="ECO:0007669"/>
    <property type="project" value="UniProtKB-UniRule"/>
</dbReference>
<comment type="subunit">
    <text evidence="13">Heterodimer of AddA and AddB/RexB.</text>
</comment>
<keyword evidence="10 13" id="KW-0413">Isomerase</keyword>
<proteinExistence type="inferred from homology"/>
<dbReference type="InterPro" id="IPR011335">
    <property type="entry name" value="Restrct_endonuc-II-like"/>
</dbReference>
<dbReference type="Proteomes" id="UP000316968">
    <property type="component" value="Chromosome"/>
</dbReference>
<feature type="region of interest" description="Disordered" evidence="15">
    <location>
        <begin position="710"/>
        <end position="740"/>
    </location>
</feature>
<comment type="cofactor">
    <cofactor evidence="13">
        <name>Mg(2+)</name>
        <dbReference type="ChEBI" id="CHEBI:18420"/>
    </cofactor>
</comment>
<dbReference type="PROSITE" id="PS51217">
    <property type="entry name" value="UVRD_HELICASE_CTER"/>
    <property type="match status" value="1"/>
</dbReference>
<organism evidence="18 19">
    <name type="scientific">Saccharibacillus brassicae</name>
    <dbReference type="NCBI Taxonomy" id="2583377"/>
    <lineage>
        <taxon>Bacteria</taxon>
        <taxon>Bacillati</taxon>
        <taxon>Bacillota</taxon>
        <taxon>Bacilli</taxon>
        <taxon>Bacillales</taxon>
        <taxon>Paenibacillaceae</taxon>
        <taxon>Saccharibacillus</taxon>
    </lineage>
</organism>
<dbReference type="GO" id="GO:0008408">
    <property type="term" value="F:3'-5' exonuclease activity"/>
    <property type="evidence" value="ECO:0007669"/>
    <property type="project" value="UniProtKB-UniRule"/>
</dbReference>
<evidence type="ECO:0000256" key="13">
    <source>
        <dbReference type="HAMAP-Rule" id="MF_01451"/>
    </source>
</evidence>
<dbReference type="HAMAP" id="MF_01451">
    <property type="entry name" value="AddA"/>
    <property type="match status" value="1"/>
</dbReference>
<keyword evidence="5 13" id="KW-0347">Helicase</keyword>
<dbReference type="SUPFAM" id="SSF52540">
    <property type="entry name" value="P-loop containing nucleoside triphosphate hydrolases"/>
    <property type="match status" value="1"/>
</dbReference>
<dbReference type="GO" id="GO:0043138">
    <property type="term" value="F:3'-5' DNA helicase activity"/>
    <property type="evidence" value="ECO:0007669"/>
    <property type="project" value="UniProtKB-UniRule"/>
</dbReference>
<evidence type="ECO:0000256" key="4">
    <source>
        <dbReference type="ARBA" id="ARBA00022801"/>
    </source>
</evidence>
<dbReference type="KEGG" id="saca:FFV09_03040"/>
<name>A0A4Y6UT46_SACBS</name>
<dbReference type="EC" id="5.6.2.4" evidence="13"/>
<dbReference type="NCBIfam" id="TIGR02785">
    <property type="entry name" value="addA_Gpos"/>
    <property type="match status" value="1"/>
</dbReference>
<evidence type="ECO:0000256" key="6">
    <source>
        <dbReference type="ARBA" id="ARBA00022839"/>
    </source>
</evidence>
<evidence type="ECO:0000313" key="18">
    <source>
        <dbReference type="EMBL" id="QDH19930.1"/>
    </source>
</evidence>
<evidence type="ECO:0000256" key="7">
    <source>
        <dbReference type="ARBA" id="ARBA00022840"/>
    </source>
</evidence>
<dbReference type="GO" id="GO:0005524">
    <property type="term" value="F:ATP binding"/>
    <property type="evidence" value="ECO:0007669"/>
    <property type="project" value="UniProtKB-UniRule"/>
</dbReference>
<protein>
    <recommendedName>
        <fullName evidence="13">ATP-dependent helicase/nuclease subunit A</fullName>
        <ecNumber evidence="13">3.1.-.-</ecNumber>
        <ecNumber evidence="13">5.6.2.4</ecNumber>
    </recommendedName>
    <alternativeName>
        <fullName evidence="13">ATP-dependent helicase/nuclease AddA</fullName>
    </alternativeName>
    <alternativeName>
        <fullName evidence="13">DNA 3'-5' helicase AddA</fullName>
    </alternativeName>
</protein>
<evidence type="ECO:0000256" key="8">
    <source>
        <dbReference type="ARBA" id="ARBA00023125"/>
    </source>
</evidence>
<dbReference type="Pfam" id="PF12705">
    <property type="entry name" value="PDDEXK_1"/>
    <property type="match status" value="1"/>
</dbReference>
<evidence type="ECO:0000256" key="10">
    <source>
        <dbReference type="ARBA" id="ARBA00023235"/>
    </source>
</evidence>
<dbReference type="InterPro" id="IPR038726">
    <property type="entry name" value="PDDEXK_AddAB-type"/>
</dbReference>
<evidence type="ECO:0000259" key="16">
    <source>
        <dbReference type="PROSITE" id="PS51198"/>
    </source>
</evidence>
<keyword evidence="4 13" id="KW-0378">Hydrolase</keyword>
<comment type="catalytic activity">
    <reaction evidence="12 13">
        <text>ATP + H2O = ADP + phosphate + H(+)</text>
        <dbReference type="Rhea" id="RHEA:13065"/>
        <dbReference type="ChEBI" id="CHEBI:15377"/>
        <dbReference type="ChEBI" id="CHEBI:15378"/>
        <dbReference type="ChEBI" id="CHEBI:30616"/>
        <dbReference type="ChEBI" id="CHEBI:43474"/>
        <dbReference type="ChEBI" id="CHEBI:456216"/>
        <dbReference type="EC" id="5.6.2.4"/>
    </reaction>
</comment>
<dbReference type="PANTHER" id="PTHR11070:SF48">
    <property type="entry name" value="ATP-DEPENDENT HELICASE_NUCLEASE SUBUNIT A"/>
    <property type="match status" value="1"/>
</dbReference>
<keyword evidence="6 13" id="KW-0269">Exonuclease</keyword>
<dbReference type="EMBL" id="CP041217">
    <property type="protein sequence ID" value="QDH19930.1"/>
    <property type="molecule type" value="Genomic_DNA"/>
</dbReference>
<dbReference type="GO" id="GO:0005829">
    <property type="term" value="C:cytosol"/>
    <property type="evidence" value="ECO:0007669"/>
    <property type="project" value="TreeGrafter"/>
</dbReference>
<dbReference type="Pfam" id="PF13361">
    <property type="entry name" value="UvrD_C"/>
    <property type="match status" value="2"/>
</dbReference>
<evidence type="ECO:0000256" key="15">
    <source>
        <dbReference type="SAM" id="MobiDB-lite"/>
    </source>
</evidence>
<comment type="similarity">
    <text evidence="13">Belongs to the helicase family. AddA subfamily.</text>
</comment>
<dbReference type="InterPro" id="IPR014016">
    <property type="entry name" value="UvrD-like_ATP-bd"/>
</dbReference>
<evidence type="ECO:0000256" key="1">
    <source>
        <dbReference type="ARBA" id="ARBA00022722"/>
    </source>
</evidence>
<evidence type="ECO:0000256" key="12">
    <source>
        <dbReference type="ARBA" id="ARBA00048988"/>
    </source>
</evidence>